<evidence type="ECO:0000313" key="4">
    <source>
        <dbReference type="Proteomes" id="UP001143548"/>
    </source>
</evidence>
<dbReference type="InterPro" id="IPR002347">
    <property type="entry name" value="SDR_fam"/>
</dbReference>
<dbReference type="AlphaFoldDB" id="A0A9W6DM07"/>
<organism evidence="3 4">
    <name type="scientific">Aspergillus brasiliensis</name>
    <dbReference type="NCBI Taxonomy" id="319629"/>
    <lineage>
        <taxon>Eukaryota</taxon>
        <taxon>Fungi</taxon>
        <taxon>Dikarya</taxon>
        <taxon>Ascomycota</taxon>
        <taxon>Pezizomycotina</taxon>
        <taxon>Eurotiomycetes</taxon>
        <taxon>Eurotiomycetidae</taxon>
        <taxon>Eurotiales</taxon>
        <taxon>Aspergillaceae</taxon>
        <taxon>Aspergillus</taxon>
        <taxon>Aspergillus subgen. Circumdati</taxon>
    </lineage>
</organism>
<gene>
    <name evidence="3" type="ORF">AbraCBS73388_007409</name>
</gene>
<sequence length="350" mass="38572">MTPNPVEFPITPNLGAGLRLFFHSQLFVTPPTPTTSFADQTIIITGSNTGLGLEAARHFYRLNCARLILAVRTVSKGEAAKEDILRTAVQQRTDAEAIEVWPLDLSSTESTLAFADRVQSELPRVDILVENAGINTADWVLTEGYEQTVQVNVLNTFLLALSLLPKLTDTKTVFPDSQPHLVIVSSEAHRLTTFPEINPPDLYAQLNNMADFSQQPRYQATKLIEILFTRELVARLKSTATTTTPPVIINLVNPGLCTSDLDRRGPQAPLLVRILRRILDRTTEVGGRTLVLAASAPVTSHGEFQSDGANQDVESWIYTDVGKRAQRKVFDQTLKILESRKPGIAHKAGL</sequence>
<dbReference type="Pfam" id="PF00106">
    <property type="entry name" value="adh_short"/>
    <property type="match status" value="1"/>
</dbReference>
<dbReference type="EMBL" id="BROQ01000040">
    <property type="protein sequence ID" value="GKZ21513.1"/>
    <property type="molecule type" value="Genomic_DNA"/>
</dbReference>
<name>A0A9W6DM07_9EURO</name>
<keyword evidence="2" id="KW-0560">Oxidoreductase</keyword>
<dbReference type="SUPFAM" id="SSF51735">
    <property type="entry name" value="NAD(P)-binding Rossmann-fold domains"/>
    <property type="match status" value="1"/>
</dbReference>
<dbReference type="GO" id="GO:0016491">
    <property type="term" value="F:oxidoreductase activity"/>
    <property type="evidence" value="ECO:0007669"/>
    <property type="project" value="UniProtKB-KW"/>
</dbReference>
<evidence type="ECO:0000256" key="2">
    <source>
        <dbReference type="ARBA" id="ARBA00023002"/>
    </source>
</evidence>
<reference evidence="3" key="1">
    <citation type="submission" date="2022-07" db="EMBL/GenBank/DDBJ databases">
        <title>Taxonomy of Aspergillus series Nigri: significant species reduction supported by multi-species coalescent approaches.</title>
        <authorList>
            <person name="Bian C."/>
            <person name="Kusuya Y."/>
            <person name="Sklenar F."/>
            <person name="D'hooge E."/>
            <person name="Yaguchi T."/>
            <person name="Takahashi H."/>
            <person name="Hubka V."/>
        </authorList>
    </citation>
    <scope>NUCLEOTIDE SEQUENCE</scope>
    <source>
        <strain evidence="3">CBS 733.88</strain>
    </source>
</reference>
<comment type="similarity">
    <text evidence="1">Belongs to the short-chain dehydrogenases/reductases (SDR) family.</text>
</comment>
<proteinExistence type="inferred from homology"/>
<dbReference type="PRINTS" id="PR00081">
    <property type="entry name" value="GDHRDH"/>
</dbReference>
<evidence type="ECO:0008006" key="5">
    <source>
        <dbReference type="Google" id="ProtNLM"/>
    </source>
</evidence>
<dbReference type="PANTHER" id="PTHR43157:SF31">
    <property type="entry name" value="PHOSPHATIDYLINOSITOL-GLYCAN BIOSYNTHESIS CLASS F PROTEIN"/>
    <property type="match status" value="1"/>
</dbReference>
<dbReference type="Proteomes" id="UP001143548">
    <property type="component" value="Unassembled WGS sequence"/>
</dbReference>
<dbReference type="PANTHER" id="PTHR43157">
    <property type="entry name" value="PHOSPHATIDYLINOSITOL-GLYCAN BIOSYNTHESIS CLASS F PROTEIN-RELATED"/>
    <property type="match status" value="1"/>
</dbReference>
<dbReference type="Gene3D" id="3.40.50.720">
    <property type="entry name" value="NAD(P)-binding Rossmann-like Domain"/>
    <property type="match status" value="1"/>
</dbReference>
<evidence type="ECO:0000313" key="3">
    <source>
        <dbReference type="EMBL" id="GKZ21513.1"/>
    </source>
</evidence>
<dbReference type="InterPro" id="IPR036291">
    <property type="entry name" value="NAD(P)-bd_dom_sf"/>
</dbReference>
<evidence type="ECO:0000256" key="1">
    <source>
        <dbReference type="ARBA" id="ARBA00006484"/>
    </source>
</evidence>
<accession>A0A9W6DM07</accession>
<protein>
    <recommendedName>
        <fullName evidence="5">Ketoreductase (KR) domain-containing protein</fullName>
    </recommendedName>
</protein>
<comment type="caution">
    <text evidence="3">The sequence shown here is derived from an EMBL/GenBank/DDBJ whole genome shotgun (WGS) entry which is preliminary data.</text>
</comment>